<evidence type="ECO:0000313" key="7">
    <source>
        <dbReference type="EMBL" id="MQY31442.1"/>
    </source>
</evidence>
<dbReference type="OrthoDB" id="9796561at2"/>
<dbReference type="PANTHER" id="PTHR21708">
    <property type="entry name" value="PROBABLE 2-DEHYDROPANTOATE 2-REDUCTASE"/>
    <property type="match status" value="1"/>
</dbReference>
<gene>
    <name evidence="7" type="ORF">NRB56_70510</name>
</gene>
<comment type="catalytic activity">
    <reaction evidence="4">
        <text>(R)-pantoate + NADP(+) = 2-dehydropantoate + NADPH + H(+)</text>
        <dbReference type="Rhea" id="RHEA:16233"/>
        <dbReference type="ChEBI" id="CHEBI:11561"/>
        <dbReference type="ChEBI" id="CHEBI:15378"/>
        <dbReference type="ChEBI" id="CHEBI:15980"/>
        <dbReference type="ChEBI" id="CHEBI:57783"/>
        <dbReference type="ChEBI" id="CHEBI:58349"/>
        <dbReference type="EC" id="1.1.1.169"/>
    </reaction>
</comment>
<proteinExistence type="inferred from homology"/>
<dbReference type="InterPro" id="IPR036291">
    <property type="entry name" value="NAD(P)-bd_dom_sf"/>
</dbReference>
<name>A0A7K0E221_9NOCA</name>
<dbReference type="RefSeq" id="WP_153348677.1">
    <property type="nucleotide sequence ID" value="NZ_WEGI01000019.1"/>
</dbReference>
<dbReference type="GO" id="GO:0005737">
    <property type="term" value="C:cytoplasm"/>
    <property type="evidence" value="ECO:0007669"/>
    <property type="project" value="TreeGrafter"/>
</dbReference>
<evidence type="ECO:0000256" key="3">
    <source>
        <dbReference type="ARBA" id="ARBA00023002"/>
    </source>
</evidence>
<comment type="function">
    <text evidence="4">Catalyzes the NADPH-dependent reduction of ketopantoate into pantoic acid.</text>
</comment>
<dbReference type="EC" id="1.1.1.169" evidence="4"/>
<dbReference type="GO" id="GO:0008677">
    <property type="term" value="F:2-dehydropantoate 2-reductase activity"/>
    <property type="evidence" value="ECO:0007669"/>
    <property type="project" value="UniProtKB-EC"/>
</dbReference>
<dbReference type="Pfam" id="PF02558">
    <property type="entry name" value="ApbA"/>
    <property type="match status" value="1"/>
</dbReference>
<dbReference type="PANTHER" id="PTHR21708:SF26">
    <property type="entry name" value="2-DEHYDROPANTOATE 2-REDUCTASE"/>
    <property type="match status" value="1"/>
</dbReference>
<dbReference type="InterPro" id="IPR013332">
    <property type="entry name" value="KPR_N"/>
</dbReference>
<dbReference type="GO" id="GO:0015940">
    <property type="term" value="P:pantothenate biosynthetic process"/>
    <property type="evidence" value="ECO:0007669"/>
    <property type="project" value="UniProtKB-UniPathway"/>
</dbReference>
<comment type="pathway">
    <text evidence="4">Cofactor biosynthesis; (R)-pantothenate biosynthesis; (R)-pantoate from 3-methyl-2-oxobutanoate: step 2/2.</text>
</comment>
<dbReference type="SUPFAM" id="SSF51735">
    <property type="entry name" value="NAD(P)-binding Rossmann-fold domains"/>
    <property type="match status" value="1"/>
</dbReference>
<protein>
    <recommendedName>
        <fullName evidence="4">2-dehydropantoate 2-reductase</fullName>
        <ecNumber evidence="4">1.1.1.169</ecNumber>
    </recommendedName>
    <alternativeName>
        <fullName evidence="4">Ketopantoate reductase</fullName>
    </alternativeName>
</protein>
<keyword evidence="2 4" id="KW-0521">NADP</keyword>
<dbReference type="InterPro" id="IPR008927">
    <property type="entry name" value="6-PGluconate_DH-like_C_sf"/>
</dbReference>
<dbReference type="InterPro" id="IPR013328">
    <property type="entry name" value="6PGD_dom2"/>
</dbReference>
<evidence type="ECO:0000259" key="5">
    <source>
        <dbReference type="Pfam" id="PF02558"/>
    </source>
</evidence>
<comment type="caution">
    <text evidence="7">The sequence shown here is derived from an EMBL/GenBank/DDBJ whole genome shotgun (WGS) entry which is preliminary data.</text>
</comment>
<comment type="similarity">
    <text evidence="1 4">Belongs to the ketopantoate reductase family.</text>
</comment>
<dbReference type="SUPFAM" id="SSF48179">
    <property type="entry name" value="6-phosphogluconate dehydrogenase C-terminal domain-like"/>
    <property type="match status" value="1"/>
</dbReference>
<dbReference type="AlphaFoldDB" id="A0A7K0E221"/>
<dbReference type="UniPathway" id="UPA00028">
    <property type="reaction ID" value="UER00004"/>
</dbReference>
<feature type="domain" description="Ketopantoate reductase C-terminal" evidence="6">
    <location>
        <begin position="182"/>
        <end position="298"/>
    </location>
</feature>
<evidence type="ECO:0000259" key="6">
    <source>
        <dbReference type="Pfam" id="PF08546"/>
    </source>
</evidence>
<dbReference type="NCBIfam" id="TIGR00745">
    <property type="entry name" value="apbA_panE"/>
    <property type="match status" value="1"/>
</dbReference>
<keyword evidence="4" id="KW-0566">Pantothenate biosynthesis</keyword>
<dbReference type="Pfam" id="PF08546">
    <property type="entry name" value="ApbA_C"/>
    <property type="match status" value="1"/>
</dbReference>
<dbReference type="EMBL" id="WEGI01000019">
    <property type="protein sequence ID" value="MQY31442.1"/>
    <property type="molecule type" value="Genomic_DNA"/>
</dbReference>
<dbReference type="Gene3D" id="3.40.50.720">
    <property type="entry name" value="NAD(P)-binding Rossmann-like Domain"/>
    <property type="match status" value="1"/>
</dbReference>
<evidence type="ECO:0000313" key="8">
    <source>
        <dbReference type="Proteomes" id="UP000431401"/>
    </source>
</evidence>
<dbReference type="InterPro" id="IPR013752">
    <property type="entry name" value="KPA_reductase"/>
</dbReference>
<evidence type="ECO:0000256" key="1">
    <source>
        <dbReference type="ARBA" id="ARBA00007870"/>
    </source>
</evidence>
<accession>A0A7K0E221</accession>
<evidence type="ECO:0000256" key="4">
    <source>
        <dbReference type="RuleBase" id="RU362068"/>
    </source>
</evidence>
<keyword evidence="8" id="KW-1185">Reference proteome</keyword>
<dbReference type="InterPro" id="IPR003710">
    <property type="entry name" value="ApbA"/>
</dbReference>
<sequence length="340" mass="35922">MGNRRFVIYGAGAVGGGLGALLTRAGHEVVLIARGPHLDALRSDGLRLITPVGADTIPVAAVASPNELSISADDVVFLTVKSNDTEQALRDLEAAADPGVPVVCAQNGVANERAALRRFPNVYGMWTMFPVVHLRPGVVQPRCWPTPAVLDIGRYPGGVDENAKTIAAAIESTGCRSTPRPDIMRWKYAKLLKNLVNAVDAIAEPGPTAMEIIAELKAEGQRVLAAAGIEFTGAEEEDRRLGDSLRQTAPVEGAGISGSSSWQSVARGTGRIESDYLNGEIVLLGRLHGTPAPVNEFARRIANEFVRAGRPPSSLSDNDLRAAFDSAPGIRASTASHLRS</sequence>
<dbReference type="Gene3D" id="1.10.1040.10">
    <property type="entry name" value="N-(1-d-carboxylethyl)-l-norvaline Dehydrogenase, domain 2"/>
    <property type="match status" value="1"/>
</dbReference>
<keyword evidence="3 4" id="KW-0560">Oxidoreductase</keyword>
<organism evidence="7 8">
    <name type="scientific">Nocardia aurantia</name>
    <dbReference type="NCBI Taxonomy" id="2585199"/>
    <lineage>
        <taxon>Bacteria</taxon>
        <taxon>Bacillati</taxon>
        <taxon>Actinomycetota</taxon>
        <taxon>Actinomycetes</taxon>
        <taxon>Mycobacteriales</taxon>
        <taxon>Nocardiaceae</taxon>
        <taxon>Nocardia</taxon>
    </lineage>
</organism>
<dbReference type="InterPro" id="IPR051402">
    <property type="entry name" value="KPR-Related"/>
</dbReference>
<evidence type="ECO:0000256" key="2">
    <source>
        <dbReference type="ARBA" id="ARBA00022857"/>
    </source>
</evidence>
<dbReference type="Proteomes" id="UP000431401">
    <property type="component" value="Unassembled WGS sequence"/>
</dbReference>
<feature type="domain" description="Ketopantoate reductase N-terminal" evidence="5">
    <location>
        <begin position="7"/>
        <end position="140"/>
    </location>
</feature>
<reference evidence="7 8" key="1">
    <citation type="submission" date="2019-10" db="EMBL/GenBank/DDBJ databases">
        <title>Nocardia macrotermitis sp. nov. and Nocardia aurantia sp. nov., isolated from the gut of fungus growing-termite Macrotermes natalensis.</title>
        <authorList>
            <person name="Benndorf R."/>
            <person name="Schwitalla J."/>
            <person name="Martin K."/>
            <person name="De Beer W."/>
            <person name="Kaster A.-K."/>
            <person name="Vollmers J."/>
            <person name="Poulsen M."/>
            <person name="Beemelmanns C."/>
        </authorList>
    </citation>
    <scope>NUCLEOTIDE SEQUENCE [LARGE SCALE GENOMIC DNA]</scope>
    <source>
        <strain evidence="7 8">RB56</strain>
    </source>
</reference>